<accession>A0ABV0XF38</accession>
<evidence type="ECO:0000313" key="2">
    <source>
        <dbReference type="EMBL" id="MEQ2280051.1"/>
    </source>
</evidence>
<reference evidence="2 3" key="1">
    <citation type="submission" date="2021-06" db="EMBL/GenBank/DDBJ databases">
        <authorList>
            <person name="Palmer J.M."/>
        </authorList>
    </citation>
    <scope>NUCLEOTIDE SEQUENCE [LARGE SCALE GENOMIC DNA]</scope>
    <source>
        <strain evidence="2 3">AS_MEX2019</strain>
        <tissue evidence="2">Muscle</tissue>
    </source>
</reference>
<feature type="region of interest" description="Disordered" evidence="1">
    <location>
        <begin position="75"/>
        <end position="96"/>
    </location>
</feature>
<gene>
    <name evidence="2" type="ORF">AMECASPLE_015683</name>
</gene>
<organism evidence="2 3">
    <name type="scientific">Ameca splendens</name>
    <dbReference type="NCBI Taxonomy" id="208324"/>
    <lineage>
        <taxon>Eukaryota</taxon>
        <taxon>Metazoa</taxon>
        <taxon>Chordata</taxon>
        <taxon>Craniata</taxon>
        <taxon>Vertebrata</taxon>
        <taxon>Euteleostomi</taxon>
        <taxon>Actinopterygii</taxon>
        <taxon>Neopterygii</taxon>
        <taxon>Teleostei</taxon>
        <taxon>Neoteleostei</taxon>
        <taxon>Acanthomorphata</taxon>
        <taxon>Ovalentaria</taxon>
        <taxon>Atherinomorphae</taxon>
        <taxon>Cyprinodontiformes</taxon>
        <taxon>Goodeidae</taxon>
        <taxon>Ameca</taxon>
    </lineage>
</organism>
<proteinExistence type="predicted"/>
<keyword evidence="3" id="KW-1185">Reference proteome</keyword>
<name>A0ABV0XF38_9TELE</name>
<dbReference type="Proteomes" id="UP001469553">
    <property type="component" value="Unassembled WGS sequence"/>
</dbReference>
<protein>
    <submittedName>
        <fullName evidence="2">Uncharacterized protein</fullName>
    </submittedName>
</protein>
<comment type="caution">
    <text evidence="2">The sequence shown here is derived from an EMBL/GenBank/DDBJ whole genome shotgun (WGS) entry which is preliminary data.</text>
</comment>
<evidence type="ECO:0000256" key="1">
    <source>
        <dbReference type="SAM" id="MobiDB-lite"/>
    </source>
</evidence>
<sequence length="110" mass="12046">MQSLKRRQEAPTLRACSERSGGWLLQPTQLHLQQTSKQSIVDGLVAFSDLLALPAKDSRSNHLGCESACCFSAHSADRRCPSSSPPPPDVPSSQDMRRDLSCFHATFAPH</sequence>
<dbReference type="EMBL" id="JAHRIP010001115">
    <property type="protein sequence ID" value="MEQ2280051.1"/>
    <property type="molecule type" value="Genomic_DNA"/>
</dbReference>
<evidence type="ECO:0000313" key="3">
    <source>
        <dbReference type="Proteomes" id="UP001469553"/>
    </source>
</evidence>